<dbReference type="SUPFAM" id="SSF52200">
    <property type="entry name" value="Toll/Interleukin receptor TIR domain"/>
    <property type="match status" value="1"/>
</dbReference>
<keyword evidence="1" id="KW-0433">Leucine-rich repeat</keyword>
<dbReference type="Gene3D" id="3.40.50.10140">
    <property type="entry name" value="Toll/interleukin-1 receptor homology (TIR) domain"/>
    <property type="match status" value="1"/>
</dbReference>
<gene>
    <name evidence="4" type="ORF">C24_LOCUS18279</name>
</gene>
<dbReference type="InterPro" id="IPR000157">
    <property type="entry name" value="TIR_dom"/>
</dbReference>
<proteinExistence type="predicted"/>
<evidence type="ECO:0000259" key="3">
    <source>
        <dbReference type="PROSITE" id="PS50104"/>
    </source>
</evidence>
<dbReference type="InterPro" id="IPR011713">
    <property type="entry name" value="Leu-rich_rpt_3"/>
</dbReference>
<dbReference type="InterPro" id="IPR044974">
    <property type="entry name" value="Disease_R_plants"/>
</dbReference>
<dbReference type="Pfam" id="PF01582">
    <property type="entry name" value="TIR"/>
    <property type="match status" value="1"/>
</dbReference>
<dbReference type="AlphaFoldDB" id="A0A5S9XTE3"/>
<organism evidence="4 5">
    <name type="scientific">Arabidopsis thaliana</name>
    <name type="common">Mouse-ear cress</name>
    <dbReference type="NCBI Taxonomy" id="3702"/>
    <lineage>
        <taxon>Eukaryota</taxon>
        <taxon>Viridiplantae</taxon>
        <taxon>Streptophyta</taxon>
        <taxon>Embryophyta</taxon>
        <taxon>Tracheophyta</taxon>
        <taxon>Spermatophyta</taxon>
        <taxon>Magnoliopsida</taxon>
        <taxon>eudicotyledons</taxon>
        <taxon>Gunneridae</taxon>
        <taxon>Pentapetalae</taxon>
        <taxon>rosids</taxon>
        <taxon>malvids</taxon>
        <taxon>Brassicales</taxon>
        <taxon>Brassicaceae</taxon>
        <taxon>Camelineae</taxon>
        <taxon>Arabidopsis</taxon>
    </lineage>
</organism>
<evidence type="ECO:0000256" key="2">
    <source>
        <dbReference type="ARBA" id="ARBA00022737"/>
    </source>
</evidence>
<dbReference type="Pfam" id="PF07725">
    <property type="entry name" value="LRR_3"/>
    <property type="match status" value="1"/>
</dbReference>
<sequence length="248" mass="27848">MVTPIFYEVDHSDVRKQTGEFGKVFEETCKNKTDDEKQRCRKALADVANMAGEDSRNWCNEANMIETISNDVPNKLITPSSDLGDFVGVEAHLERLSSLLCLESEEARMVGIGKSTLGRALFSQLSSQFPLRAFVTYKPTEKNRAEILIKLTMENSKLEKLWEGVCLVRKDLSGSENLKEFPDLSTAINLDHLELNDCKSLVMLPSSIRNLNKLRRLEMQGCKNLKVLPTGVNLESLEYTSISGDVQV</sequence>
<reference evidence="4 5" key="1">
    <citation type="submission" date="2019-12" db="EMBL/GenBank/DDBJ databases">
        <authorList>
            <person name="Jiao W.-B."/>
            <person name="Schneeberger K."/>
        </authorList>
    </citation>
    <scope>NUCLEOTIDE SEQUENCE [LARGE SCALE GENOMIC DNA]</scope>
    <source>
        <strain evidence="5">cv. C24</strain>
    </source>
</reference>
<dbReference type="InterPro" id="IPR032675">
    <property type="entry name" value="LRR_dom_sf"/>
</dbReference>
<dbReference type="EMBL" id="CACSHJ010000095">
    <property type="protein sequence ID" value="CAA0395533.1"/>
    <property type="molecule type" value="Genomic_DNA"/>
</dbReference>
<dbReference type="OrthoDB" id="1109543at2759"/>
<dbReference type="SUPFAM" id="SSF52058">
    <property type="entry name" value="L domain-like"/>
    <property type="match status" value="1"/>
</dbReference>
<dbReference type="InterPro" id="IPR027417">
    <property type="entry name" value="P-loop_NTPase"/>
</dbReference>
<dbReference type="SUPFAM" id="SSF52540">
    <property type="entry name" value="P-loop containing nucleoside triphosphate hydrolases"/>
    <property type="match status" value="1"/>
</dbReference>
<dbReference type="PANTHER" id="PTHR11017">
    <property type="entry name" value="LEUCINE-RICH REPEAT-CONTAINING PROTEIN"/>
    <property type="match status" value="1"/>
</dbReference>
<evidence type="ECO:0000313" key="4">
    <source>
        <dbReference type="EMBL" id="CAA0395533.1"/>
    </source>
</evidence>
<dbReference type="GO" id="GO:0006952">
    <property type="term" value="P:defense response"/>
    <property type="evidence" value="ECO:0007669"/>
    <property type="project" value="InterPro"/>
</dbReference>
<protein>
    <recommendedName>
        <fullName evidence="3">TIR domain-containing protein</fullName>
    </recommendedName>
</protein>
<dbReference type="Gene3D" id="3.80.10.10">
    <property type="entry name" value="Ribonuclease Inhibitor"/>
    <property type="match status" value="1"/>
</dbReference>
<name>A0A5S9XTE3_ARATH</name>
<dbReference type="GO" id="GO:0007165">
    <property type="term" value="P:signal transduction"/>
    <property type="evidence" value="ECO:0007669"/>
    <property type="project" value="InterPro"/>
</dbReference>
<evidence type="ECO:0000313" key="5">
    <source>
        <dbReference type="Proteomes" id="UP000434276"/>
    </source>
</evidence>
<dbReference type="Proteomes" id="UP000434276">
    <property type="component" value="Unassembled WGS sequence"/>
</dbReference>
<feature type="domain" description="TIR" evidence="3">
    <location>
        <begin position="1"/>
        <end position="76"/>
    </location>
</feature>
<dbReference type="PROSITE" id="PS50104">
    <property type="entry name" value="TIR"/>
    <property type="match status" value="1"/>
</dbReference>
<dbReference type="InterPro" id="IPR035897">
    <property type="entry name" value="Toll_tir_struct_dom_sf"/>
</dbReference>
<keyword evidence="2" id="KW-0677">Repeat</keyword>
<dbReference type="ExpressionAtlas" id="A0A5S9XTE3">
    <property type="expression patterns" value="differential"/>
</dbReference>
<evidence type="ECO:0000256" key="1">
    <source>
        <dbReference type="ARBA" id="ARBA00022614"/>
    </source>
</evidence>
<dbReference type="PANTHER" id="PTHR11017:SF274">
    <property type="entry name" value="ADP-RIBOSYL CYCLASE_CYCLIC ADP-RIBOSE HYDROLASE-RELATED"/>
    <property type="match status" value="1"/>
</dbReference>
<accession>A0A5S9XTE3</accession>